<protein>
    <submittedName>
        <fullName evidence="2">Uncharacterized protein</fullName>
    </submittedName>
</protein>
<accession>A0AAD6JUZ6</accession>
<evidence type="ECO:0000313" key="3">
    <source>
        <dbReference type="Proteomes" id="UP001162972"/>
    </source>
</evidence>
<dbReference type="Proteomes" id="UP001162972">
    <property type="component" value="Chromosome 15Z"/>
</dbReference>
<dbReference type="AlphaFoldDB" id="A0AAD6JUZ6"/>
<keyword evidence="3" id="KW-1185">Reference proteome</keyword>
<feature type="region of interest" description="Disordered" evidence="1">
    <location>
        <begin position="46"/>
        <end position="109"/>
    </location>
</feature>
<sequence length="109" mass="12023">MSSKHRNNNSICEKSMNMVLSPNALVPVAAGSVPAAKEPLMTQSSKPISFVMQPDEGNGSSRVIHKENSFVDERASDYIRRVHEKNRNDAHEASKHSPHMPPPPPRAVK</sequence>
<reference evidence="2 3" key="1">
    <citation type="journal article" date="2023" name="Int. J. Mol. Sci.">
        <title>De Novo Assembly and Annotation of 11 Diverse Shrub Willow (Salix) Genomes Reveals Novel Gene Organization in Sex-Linked Regions.</title>
        <authorList>
            <person name="Hyden B."/>
            <person name="Feng K."/>
            <person name="Yates T.B."/>
            <person name="Jawdy S."/>
            <person name="Cereghino C."/>
            <person name="Smart L.B."/>
            <person name="Muchero W."/>
        </authorList>
    </citation>
    <scope>NUCLEOTIDE SEQUENCE [LARGE SCALE GENOMIC DNA]</scope>
    <source>
        <tissue evidence="2">Shoot tip</tissue>
    </source>
</reference>
<feature type="compositionally biased region" description="Pro residues" evidence="1">
    <location>
        <begin position="99"/>
        <end position="109"/>
    </location>
</feature>
<proteinExistence type="predicted"/>
<feature type="compositionally biased region" description="Basic and acidic residues" evidence="1">
    <location>
        <begin position="64"/>
        <end position="95"/>
    </location>
</feature>
<comment type="caution">
    <text evidence="2">The sequence shown here is derived from an EMBL/GenBank/DDBJ whole genome shotgun (WGS) entry which is preliminary data.</text>
</comment>
<evidence type="ECO:0000256" key="1">
    <source>
        <dbReference type="SAM" id="MobiDB-lite"/>
    </source>
</evidence>
<evidence type="ECO:0000313" key="2">
    <source>
        <dbReference type="EMBL" id="KAJ6411662.1"/>
    </source>
</evidence>
<organism evidence="2 3">
    <name type="scientific">Salix udensis</name>
    <dbReference type="NCBI Taxonomy" id="889485"/>
    <lineage>
        <taxon>Eukaryota</taxon>
        <taxon>Viridiplantae</taxon>
        <taxon>Streptophyta</taxon>
        <taxon>Embryophyta</taxon>
        <taxon>Tracheophyta</taxon>
        <taxon>Spermatophyta</taxon>
        <taxon>Magnoliopsida</taxon>
        <taxon>eudicotyledons</taxon>
        <taxon>Gunneridae</taxon>
        <taxon>Pentapetalae</taxon>
        <taxon>rosids</taxon>
        <taxon>fabids</taxon>
        <taxon>Malpighiales</taxon>
        <taxon>Salicaceae</taxon>
        <taxon>Saliceae</taxon>
        <taxon>Salix</taxon>
    </lineage>
</organism>
<dbReference type="EMBL" id="JAPFFJ010000014">
    <property type="protein sequence ID" value="KAJ6411662.1"/>
    <property type="molecule type" value="Genomic_DNA"/>
</dbReference>
<gene>
    <name evidence="2" type="ORF">OIU84_008278</name>
</gene>
<name>A0AAD6JUZ6_9ROSI</name>